<dbReference type="InterPro" id="IPR020456">
    <property type="entry name" value="Acylphosphatase"/>
</dbReference>
<keyword evidence="10" id="KW-1185">Reference proteome</keyword>
<evidence type="ECO:0000259" key="8">
    <source>
        <dbReference type="PROSITE" id="PS51160"/>
    </source>
</evidence>
<dbReference type="Gene3D" id="3.30.70.100">
    <property type="match status" value="1"/>
</dbReference>
<dbReference type="PRINTS" id="PR00112">
    <property type="entry name" value="ACYLPHPHTASE"/>
</dbReference>
<dbReference type="PROSITE" id="PS51160">
    <property type="entry name" value="ACYLPHOSPHATASE_3"/>
    <property type="match status" value="1"/>
</dbReference>
<proteinExistence type="inferred from homology"/>
<dbReference type="Proteomes" id="UP000663181">
    <property type="component" value="Chromosome"/>
</dbReference>
<evidence type="ECO:0000256" key="4">
    <source>
        <dbReference type="ARBA" id="ARBA00047645"/>
    </source>
</evidence>
<comment type="similarity">
    <text evidence="1 7">Belongs to the acylphosphatase family.</text>
</comment>
<reference evidence="9 10" key="1">
    <citation type="submission" date="2020-10" db="EMBL/GenBank/DDBJ databases">
        <title>Phylogeny of dyella-like bacteria.</title>
        <authorList>
            <person name="Fu J."/>
        </authorList>
    </citation>
    <scope>NUCLEOTIDE SEQUENCE [LARGE SCALE GENOMIC DNA]</scope>
    <source>
        <strain evidence="9 10">DHOB09</strain>
    </source>
</reference>
<dbReference type="EMBL" id="CP064030">
    <property type="protein sequence ID" value="QRN52681.1"/>
    <property type="molecule type" value="Genomic_DNA"/>
</dbReference>
<gene>
    <name evidence="9" type="ORF">ISN74_14600</name>
</gene>
<comment type="catalytic activity">
    <reaction evidence="4 5 6">
        <text>an acyl phosphate + H2O = a carboxylate + phosphate + H(+)</text>
        <dbReference type="Rhea" id="RHEA:14965"/>
        <dbReference type="ChEBI" id="CHEBI:15377"/>
        <dbReference type="ChEBI" id="CHEBI:15378"/>
        <dbReference type="ChEBI" id="CHEBI:29067"/>
        <dbReference type="ChEBI" id="CHEBI:43474"/>
        <dbReference type="ChEBI" id="CHEBI:59918"/>
        <dbReference type="EC" id="3.6.1.7"/>
    </reaction>
</comment>
<evidence type="ECO:0000256" key="7">
    <source>
        <dbReference type="RuleBase" id="RU004168"/>
    </source>
</evidence>
<name>A0ABX7GRJ6_9GAMM</name>
<evidence type="ECO:0000256" key="5">
    <source>
        <dbReference type="PROSITE-ProRule" id="PRU00520"/>
    </source>
</evidence>
<dbReference type="PROSITE" id="PS00151">
    <property type="entry name" value="ACYLPHOSPHATASE_2"/>
    <property type="match status" value="1"/>
</dbReference>
<dbReference type="PANTHER" id="PTHR47268:SF4">
    <property type="entry name" value="ACYLPHOSPHATASE"/>
    <property type="match status" value="1"/>
</dbReference>
<evidence type="ECO:0000313" key="9">
    <source>
        <dbReference type="EMBL" id="QRN52681.1"/>
    </source>
</evidence>
<dbReference type="InterPro" id="IPR017968">
    <property type="entry name" value="Acylphosphatase_CS"/>
</dbReference>
<evidence type="ECO:0000256" key="2">
    <source>
        <dbReference type="ARBA" id="ARBA00012150"/>
    </source>
</evidence>
<accession>A0ABX7GRJ6</accession>
<dbReference type="RefSeq" id="WP_188799916.1">
    <property type="nucleotide sequence ID" value="NZ_BMIZ01000002.1"/>
</dbReference>
<dbReference type="PROSITE" id="PS00150">
    <property type="entry name" value="ACYLPHOSPHATASE_1"/>
    <property type="match status" value="1"/>
</dbReference>
<dbReference type="Pfam" id="PF00708">
    <property type="entry name" value="Acylphosphatase"/>
    <property type="match status" value="1"/>
</dbReference>
<feature type="active site" evidence="5">
    <location>
        <position position="18"/>
    </location>
</feature>
<dbReference type="SUPFAM" id="SSF54975">
    <property type="entry name" value="Acylphosphatase/BLUF domain-like"/>
    <property type="match status" value="1"/>
</dbReference>
<dbReference type="PANTHER" id="PTHR47268">
    <property type="entry name" value="ACYLPHOSPHATASE"/>
    <property type="match status" value="1"/>
</dbReference>
<dbReference type="InterPro" id="IPR001792">
    <property type="entry name" value="Acylphosphatase-like_dom"/>
</dbReference>
<feature type="domain" description="Acylphosphatase-like" evidence="8">
    <location>
        <begin position="3"/>
        <end position="88"/>
    </location>
</feature>
<organism evidence="9 10">
    <name type="scientific">Dyella caseinilytica</name>
    <dbReference type="NCBI Taxonomy" id="1849581"/>
    <lineage>
        <taxon>Bacteria</taxon>
        <taxon>Pseudomonadati</taxon>
        <taxon>Pseudomonadota</taxon>
        <taxon>Gammaproteobacteria</taxon>
        <taxon>Lysobacterales</taxon>
        <taxon>Rhodanobacteraceae</taxon>
        <taxon>Dyella</taxon>
    </lineage>
</organism>
<dbReference type="EC" id="3.6.1.7" evidence="2 5"/>
<evidence type="ECO:0000313" key="10">
    <source>
        <dbReference type="Proteomes" id="UP000663181"/>
    </source>
</evidence>
<evidence type="ECO:0000256" key="3">
    <source>
        <dbReference type="ARBA" id="ARBA00015991"/>
    </source>
</evidence>
<evidence type="ECO:0000256" key="1">
    <source>
        <dbReference type="ARBA" id="ARBA00005614"/>
    </source>
</evidence>
<feature type="active site" evidence="5">
    <location>
        <position position="36"/>
    </location>
</feature>
<dbReference type="InterPro" id="IPR036046">
    <property type="entry name" value="Acylphosphatase-like_dom_sf"/>
</dbReference>
<protein>
    <recommendedName>
        <fullName evidence="3 5">Acylphosphatase</fullName>
        <ecNumber evidence="2 5">3.6.1.7</ecNumber>
    </recommendedName>
</protein>
<dbReference type="NCBIfam" id="NF011018">
    <property type="entry name" value="PRK14446.1"/>
    <property type="match status" value="1"/>
</dbReference>
<evidence type="ECO:0000256" key="6">
    <source>
        <dbReference type="RuleBase" id="RU000553"/>
    </source>
</evidence>
<keyword evidence="5 6" id="KW-0378">Hydrolase</keyword>
<sequence>MSSARFLISGRVQGVFFRASTRDEALRLGLNGYARNLADGRVEVVADGRDEALHELEQWLWQGPPAARVDDVARSAWDAPVAHGFSVG</sequence>